<dbReference type="GO" id="GO:0043759">
    <property type="term" value="F:2-methylbutanoate-CoA ligase activity"/>
    <property type="evidence" value="ECO:0007669"/>
    <property type="project" value="UniProtKB-ARBA"/>
</dbReference>
<dbReference type="InterPro" id="IPR025110">
    <property type="entry name" value="AMP-bd_C"/>
</dbReference>
<dbReference type="PANTHER" id="PTHR43859:SF50">
    <property type="entry name" value="LONG-CHAIN ACYL-COA SYNTHETASE"/>
    <property type="match status" value="1"/>
</dbReference>
<dbReference type="Gene3D" id="3.30.300.30">
    <property type="match status" value="1"/>
</dbReference>
<dbReference type="InterPro" id="IPR020845">
    <property type="entry name" value="AMP-binding_CS"/>
</dbReference>
<dbReference type="GO" id="GO:0050218">
    <property type="term" value="F:propionate-CoA ligase activity"/>
    <property type="evidence" value="ECO:0007669"/>
    <property type="project" value="UniProtKB-ARBA"/>
</dbReference>
<comment type="caution">
    <text evidence="9">The sequence shown here is derived from an EMBL/GenBank/DDBJ whole genome shotgun (WGS) entry which is preliminary data.</text>
</comment>
<keyword evidence="3" id="KW-0963">Cytoplasm</keyword>
<keyword evidence="10" id="KW-1185">Reference proteome</keyword>
<evidence type="ECO:0000256" key="2">
    <source>
        <dbReference type="ARBA" id="ARBA00006432"/>
    </source>
</evidence>
<keyword evidence="6" id="KW-0067">ATP-binding</keyword>
<dbReference type="InterPro" id="IPR042099">
    <property type="entry name" value="ANL_N_sf"/>
</dbReference>
<dbReference type="FunFam" id="3.40.50.12780:FF:000003">
    <property type="entry name" value="Long-chain-fatty-acid--CoA ligase FadD"/>
    <property type="match status" value="1"/>
</dbReference>
<evidence type="ECO:0000256" key="4">
    <source>
        <dbReference type="ARBA" id="ARBA00022598"/>
    </source>
</evidence>
<dbReference type="Pfam" id="PF00501">
    <property type="entry name" value="AMP-binding"/>
    <property type="match status" value="1"/>
</dbReference>
<dbReference type="Gene3D" id="3.40.50.12780">
    <property type="entry name" value="N-terminal domain of ligase-like"/>
    <property type="match status" value="1"/>
</dbReference>
<dbReference type="Proteomes" id="UP000315295">
    <property type="component" value="Unassembled WGS sequence"/>
</dbReference>
<accession>A0A540KFD4</accession>
<proteinExistence type="inferred from homology"/>
<dbReference type="PROSITE" id="PS00455">
    <property type="entry name" value="AMP_BINDING"/>
    <property type="match status" value="1"/>
</dbReference>
<comment type="subcellular location">
    <subcellularLocation>
        <location evidence="1">Cytoplasm</location>
        <location evidence="1">Cytosol</location>
    </subcellularLocation>
</comment>
<dbReference type="InterPro" id="IPR000873">
    <property type="entry name" value="AMP-dep_synth/lig_dom"/>
</dbReference>
<comment type="similarity">
    <text evidence="2">Belongs to the ATP-dependent AMP-binding enzyme family.</text>
</comment>
<evidence type="ECO:0000259" key="7">
    <source>
        <dbReference type="Pfam" id="PF00501"/>
    </source>
</evidence>
<gene>
    <name evidence="9" type="ORF">C1H46_041524</name>
</gene>
<evidence type="ECO:0008006" key="11">
    <source>
        <dbReference type="Google" id="ProtNLM"/>
    </source>
</evidence>
<evidence type="ECO:0000313" key="10">
    <source>
        <dbReference type="Proteomes" id="UP000315295"/>
    </source>
</evidence>
<evidence type="ECO:0000256" key="5">
    <source>
        <dbReference type="ARBA" id="ARBA00022741"/>
    </source>
</evidence>
<dbReference type="NCBIfam" id="NF006020">
    <property type="entry name" value="PRK08162.1"/>
    <property type="match status" value="1"/>
</dbReference>
<dbReference type="SUPFAM" id="SSF56801">
    <property type="entry name" value="Acetyl-CoA synthetase-like"/>
    <property type="match status" value="1"/>
</dbReference>
<dbReference type="STRING" id="106549.A0A540KFD4"/>
<dbReference type="PANTHER" id="PTHR43859">
    <property type="entry name" value="ACYL-ACTIVATING ENZYME"/>
    <property type="match status" value="1"/>
</dbReference>
<dbReference type="FunFam" id="3.30.300.30:FF:000008">
    <property type="entry name" value="2,3-dihydroxybenzoate-AMP ligase"/>
    <property type="match status" value="1"/>
</dbReference>
<evidence type="ECO:0000259" key="8">
    <source>
        <dbReference type="Pfam" id="PF13193"/>
    </source>
</evidence>
<feature type="domain" description="AMP-binding enzyme C-terminal" evidence="8">
    <location>
        <begin position="504"/>
        <end position="581"/>
    </location>
</feature>
<keyword evidence="5" id="KW-0547">Nucleotide-binding</keyword>
<dbReference type="CDD" id="cd12118">
    <property type="entry name" value="ttLC_FACS_AEE21_like"/>
    <property type="match status" value="1"/>
</dbReference>
<evidence type="ECO:0000313" key="9">
    <source>
        <dbReference type="EMBL" id="TQD72945.1"/>
    </source>
</evidence>
<dbReference type="Pfam" id="PF13193">
    <property type="entry name" value="AMP-binding_C"/>
    <property type="match status" value="1"/>
</dbReference>
<evidence type="ECO:0000256" key="6">
    <source>
        <dbReference type="ARBA" id="ARBA00022840"/>
    </source>
</evidence>
<dbReference type="InterPro" id="IPR045851">
    <property type="entry name" value="AMP-bd_C_sf"/>
</dbReference>
<evidence type="ECO:0000256" key="3">
    <source>
        <dbReference type="ARBA" id="ARBA00022490"/>
    </source>
</evidence>
<dbReference type="GO" id="GO:0005524">
    <property type="term" value="F:ATP binding"/>
    <property type="evidence" value="ECO:0007669"/>
    <property type="project" value="UniProtKB-KW"/>
</dbReference>
<name>A0A540KFD4_MALBA</name>
<evidence type="ECO:0000256" key="1">
    <source>
        <dbReference type="ARBA" id="ARBA00004514"/>
    </source>
</evidence>
<dbReference type="GO" id="GO:0031956">
    <property type="term" value="F:medium-chain fatty acid-CoA ligase activity"/>
    <property type="evidence" value="ECO:0007669"/>
    <property type="project" value="UniProtKB-ARBA"/>
</dbReference>
<keyword evidence="4" id="KW-0436">Ligase</keyword>
<sequence length="615" mass="67182">MSNTVQTLIVLFCNLNVYISYRTNTNSNTKTTSLLASSLSPTLIVSYVKFAMELLNPNPANLCPLTPLTLLERAAIVYGDCPSVVYTTTTYTWSQTHRRCLQLASSLSSNLGIKRSQVVSVISPNTLAMYELHFAVPMAGAILNTINTRLDARTVSVILRHSESKLIFVDHLFASLVLEALSLFPPQLPRPQLVLITDHPNDGSIPTVDHFIDTYESLVGKGDPLFKWVRPVSEWDPIVLNYTSGTTSAPKGVVHCHRAVYNVALSSLTDWSVPKNCVYLWTLPMFHANGWCFPWAMAAVGGTNICVRKFDGPKIYELIEDNGVTHMCAAPVVLNMLINTRRSDPLRNPVNILTGGAPPPSSVLLRAESIGFVVGHGYGMTETAGVVLSCAWKPEWNKLPAMEQARLKARQGVMTIGMTEADVVNPDSGLSVNRDGLEIGEIVLRGGCLMLGYLKDAAGTANCMKDGWFYTGDVGVMHPDGYLEIKDRSKDVIISGGENMSSVEVESVLYGNPAVNEAAVVARPDEFWGETPCAFVSLKSDISPKPTEKEIIEYCRGKLPSFMVPKTVVIKDELPKTSTGKIQKFLLREIARGIALSSLFPPLAAVAASRTTNRM</sequence>
<dbReference type="EMBL" id="VIEB01001348">
    <property type="protein sequence ID" value="TQD72945.1"/>
    <property type="molecule type" value="Genomic_DNA"/>
</dbReference>
<protein>
    <recommendedName>
        <fullName evidence="11">AMP-dependent synthetase/ligase domain-containing protein</fullName>
    </recommendedName>
</protein>
<feature type="domain" description="AMP-dependent synthetase/ligase" evidence="7">
    <location>
        <begin position="72"/>
        <end position="454"/>
    </location>
</feature>
<dbReference type="GO" id="GO:0005829">
    <property type="term" value="C:cytosol"/>
    <property type="evidence" value="ECO:0007669"/>
    <property type="project" value="UniProtKB-SubCell"/>
</dbReference>
<organism evidence="9 10">
    <name type="scientific">Malus baccata</name>
    <name type="common">Siberian crab apple</name>
    <name type="synonym">Pyrus baccata</name>
    <dbReference type="NCBI Taxonomy" id="106549"/>
    <lineage>
        <taxon>Eukaryota</taxon>
        <taxon>Viridiplantae</taxon>
        <taxon>Streptophyta</taxon>
        <taxon>Embryophyta</taxon>
        <taxon>Tracheophyta</taxon>
        <taxon>Spermatophyta</taxon>
        <taxon>Magnoliopsida</taxon>
        <taxon>eudicotyledons</taxon>
        <taxon>Gunneridae</taxon>
        <taxon>Pentapetalae</taxon>
        <taxon>rosids</taxon>
        <taxon>fabids</taxon>
        <taxon>Rosales</taxon>
        <taxon>Rosaceae</taxon>
        <taxon>Amygdaloideae</taxon>
        <taxon>Maleae</taxon>
        <taxon>Malus</taxon>
    </lineage>
</organism>
<reference evidence="9 10" key="1">
    <citation type="journal article" date="2019" name="G3 (Bethesda)">
        <title>Sequencing of a Wild Apple (Malus baccata) Genome Unravels the Differences Between Cultivated and Wild Apple Species Regarding Disease Resistance and Cold Tolerance.</title>
        <authorList>
            <person name="Chen X."/>
        </authorList>
    </citation>
    <scope>NUCLEOTIDE SEQUENCE [LARGE SCALE GENOMIC DNA]</scope>
    <source>
        <strain evidence="10">cv. Shandingzi</strain>
        <tissue evidence="9">Leaves</tissue>
    </source>
</reference>
<dbReference type="AlphaFoldDB" id="A0A540KFD4"/>